<evidence type="ECO:0000256" key="8">
    <source>
        <dbReference type="ARBA" id="ARBA00023004"/>
    </source>
</evidence>
<gene>
    <name evidence="13" type="ORF">EJB05_10931</name>
</gene>
<dbReference type="Gramene" id="TVU37606">
    <property type="protein sequence ID" value="TVU37606"/>
    <property type="gene ID" value="EJB05_10931"/>
</dbReference>
<dbReference type="GO" id="GO:0016131">
    <property type="term" value="P:brassinosteroid metabolic process"/>
    <property type="evidence" value="ECO:0007669"/>
    <property type="project" value="UniProtKB-ARBA"/>
</dbReference>
<accession>A0A5J9VQ02</accession>
<evidence type="ECO:0000256" key="2">
    <source>
        <dbReference type="ARBA" id="ARBA00010617"/>
    </source>
</evidence>
<dbReference type="Proteomes" id="UP000324897">
    <property type="component" value="Chromosome 4"/>
</dbReference>
<sequence length="1173" mass="131501">MGLAWLVAAAIAAVAASWAFNALVHLVWRPYAISKSLRAQGVRGPDYKFFVGSLGEIKEFRAEAAGATLDVGDHDFVPLVQPHLRKWIPLYGRMFVYWTGARPNVCVADVNVVKQVLFDRTGLYPKNLINPHISRLLGKGLVLTDGDEWKRHRKVVHPAFNMDKLKMMTTTMSDCARSMISDWEAQLAKGGDVEVELSSQFEELTADVISHTAFGSSYREGKQVFLAQRELQFLAFSTVFNVQIPGFRFLPTEKNLKTWKLDKQVRGMLTDIIKTRLANKDTAGYGNDLLGLMLEACAPEHGEAPVLSMDEIIDECKTFFFAGHDTTSHLLTWASFLLSTHPEWQHKLRDEVRRECGDEVPTGDTLNKLRLVNMFLLETLRLYGPVSLLQRRAGSDLELGGVRVPEGAILTIPIATIHRDKEVWGEDAGEFKPERFENGVTRAAKHPNALLSFSSGPRSCIGQNFAMIEAKAVVAMILQRFSLELSPKYVHAPMDVITLRPRHGLPMVLKSLKMAAFLWCPDWPISKQGIQFGVSPKTRRGFSTRTSGRSSETSQLISRNQPCVPSKHKQVFKKKKKNTSRCCTQLDNFGINPCAPCCVSHHSTQHKHVLRSPRNWSRIKARVNQQRKLSKLAIKQLVRRLSSSILRARPDRSADPSRAAMGLAWLVAAAVTAVVASWAFNALVHLVWRPYAITKRLRAQGVGGPGYKIFVGSIGEIRRLRAEAAGATLDVGDHDFIPMVQPHHRKWIRLYGKTFLYWMGTRPNVCLADMNMVKQVLSDRTGMYPKNVMDPNLVRLLGKGLVLTDGDEWKRHRKVVQPAFNIDKLKMMTVTMADCARSMVTELDAQLGEGGAMEVELSSRFEELTADVISHTAFGSSYEEGKQVFLAQRELQLVAFSAVLNVQIPGFRYLPTKKNLKIKKLDKQVRRMLMGIIKSRLAVKDPAGYGNDLLGMMLEASAPEHGESPVLSMDEIIDECKTFFFAGHDTTSHLLTWASFLLSTHPDWQEKLREEVRRECGDEVPSGDTLNKLKLVNMFLLETLRLYSPVSLIQRKASLDLDIGGVRVPEGTVLTIPIATIHRDKEIWGDDAGEFKPDRFENGVARAAKHPNALLSFSSGPRSCIGQNFSMIEAKIVVAMILQRFSLELSPKYVHSPMDVITLRPRHGLPMLLKRLT</sequence>
<feature type="compositionally biased region" description="Low complexity" evidence="12">
    <location>
        <begin position="543"/>
        <end position="554"/>
    </location>
</feature>
<keyword evidence="14" id="KW-1185">Reference proteome</keyword>
<evidence type="ECO:0000256" key="11">
    <source>
        <dbReference type="PIRSR" id="PIRSR602401-1"/>
    </source>
</evidence>
<comment type="similarity">
    <text evidence="2">Belongs to the cytochrome P450 family.</text>
</comment>
<dbReference type="PRINTS" id="PR00463">
    <property type="entry name" value="EP450I"/>
</dbReference>
<evidence type="ECO:0000256" key="10">
    <source>
        <dbReference type="ARBA" id="ARBA00023136"/>
    </source>
</evidence>
<organism evidence="13 14">
    <name type="scientific">Eragrostis curvula</name>
    <name type="common">weeping love grass</name>
    <dbReference type="NCBI Taxonomy" id="38414"/>
    <lineage>
        <taxon>Eukaryota</taxon>
        <taxon>Viridiplantae</taxon>
        <taxon>Streptophyta</taxon>
        <taxon>Embryophyta</taxon>
        <taxon>Tracheophyta</taxon>
        <taxon>Spermatophyta</taxon>
        <taxon>Magnoliopsida</taxon>
        <taxon>Liliopsida</taxon>
        <taxon>Poales</taxon>
        <taxon>Poaceae</taxon>
        <taxon>PACMAD clade</taxon>
        <taxon>Chloridoideae</taxon>
        <taxon>Eragrostideae</taxon>
        <taxon>Eragrostidinae</taxon>
        <taxon>Eragrostis</taxon>
    </lineage>
</organism>
<dbReference type="Pfam" id="PF00067">
    <property type="entry name" value="p450"/>
    <property type="match status" value="2"/>
</dbReference>
<dbReference type="SUPFAM" id="SSF48264">
    <property type="entry name" value="Cytochrome P450"/>
    <property type="match status" value="2"/>
</dbReference>
<dbReference type="Gene3D" id="1.10.630.10">
    <property type="entry name" value="Cytochrome P450"/>
    <property type="match status" value="2"/>
</dbReference>
<feature type="region of interest" description="Disordered" evidence="12">
    <location>
        <begin position="536"/>
        <end position="560"/>
    </location>
</feature>
<dbReference type="GO" id="GO:0005506">
    <property type="term" value="F:iron ion binding"/>
    <property type="evidence" value="ECO:0007669"/>
    <property type="project" value="InterPro"/>
</dbReference>
<evidence type="ECO:0000256" key="12">
    <source>
        <dbReference type="SAM" id="MobiDB-lite"/>
    </source>
</evidence>
<dbReference type="GO" id="GO:0004497">
    <property type="term" value="F:monooxygenase activity"/>
    <property type="evidence" value="ECO:0007669"/>
    <property type="project" value="UniProtKB-KW"/>
</dbReference>
<dbReference type="FunFam" id="1.10.630.10:FF:000029">
    <property type="entry name" value="Cytochrome P450 734A1"/>
    <property type="match status" value="2"/>
</dbReference>
<evidence type="ECO:0000256" key="7">
    <source>
        <dbReference type="ARBA" id="ARBA00023002"/>
    </source>
</evidence>
<evidence type="ECO:0000256" key="4">
    <source>
        <dbReference type="ARBA" id="ARBA00022692"/>
    </source>
</evidence>
<evidence type="ECO:0000256" key="9">
    <source>
        <dbReference type="ARBA" id="ARBA00023033"/>
    </source>
</evidence>
<dbReference type="InterPro" id="IPR002401">
    <property type="entry name" value="Cyt_P450_E_grp-I"/>
</dbReference>
<evidence type="ECO:0000256" key="3">
    <source>
        <dbReference type="ARBA" id="ARBA00022617"/>
    </source>
</evidence>
<feature type="binding site" description="axial binding residue" evidence="11">
    <location>
        <position position="1120"/>
    </location>
    <ligand>
        <name>heme</name>
        <dbReference type="ChEBI" id="CHEBI:30413"/>
    </ligand>
    <ligandPart>
        <name>Fe</name>
        <dbReference type="ChEBI" id="CHEBI:18248"/>
    </ligandPart>
</feature>
<keyword evidence="5 11" id="KW-0479">Metal-binding</keyword>
<protein>
    <recommendedName>
        <fullName evidence="15">Cytochrome P450</fullName>
    </recommendedName>
</protein>
<evidence type="ECO:0000256" key="6">
    <source>
        <dbReference type="ARBA" id="ARBA00022989"/>
    </source>
</evidence>
<feature type="non-terminal residue" evidence="13">
    <location>
        <position position="1173"/>
    </location>
</feature>
<keyword evidence="8 11" id="KW-0408">Iron</keyword>
<dbReference type="PROSITE" id="PS00086">
    <property type="entry name" value="CYTOCHROME_P450"/>
    <property type="match status" value="2"/>
</dbReference>
<keyword evidence="10" id="KW-0472">Membrane</keyword>
<keyword evidence="7" id="KW-0560">Oxidoreductase</keyword>
<dbReference type="GO" id="GO:0020037">
    <property type="term" value="F:heme binding"/>
    <property type="evidence" value="ECO:0007669"/>
    <property type="project" value="InterPro"/>
</dbReference>
<keyword evidence="6" id="KW-1133">Transmembrane helix</keyword>
<dbReference type="PANTHER" id="PTHR24282:SF52">
    <property type="entry name" value="OS07G0635300 PROTEIN"/>
    <property type="match status" value="1"/>
</dbReference>
<reference evidence="13 14" key="1">
    <citation type="journal article" date="2019" name="Sci. Rep.">
        <title>A high-quality genome of Eragrostis curvula grass provides insights into Poaceae evolution and supports new strategies to enhance forage quality.</title>
        <authorList>
            <person name="Carballo J."/>
            <person name="Santos B.A.C.M."/>
            <person name="Zappacosta D."/>
            <person name="Garbus I."/>
            <person name="Selva J.P."/>
            <person name="Gallo C.A."/>
            <person name="Diaz A."/>
            <person name="Albertini E."/>
            <person name="Caccamo M."/>
            <person name="Echenique V."/>
        </authorList>
    </citation>
    <scope>NUCLEOTIDE SEQUENCE [LARGE SCALE GENOMIC DNA]</scope>
    <source>
        <strain evidence="14">cv. Victoria</strain>
        <tissue evidence="13">Leaf</tissue>
    </source>
</reference>
<name>A0A5J9VQ02_9POAL</name>
<evidence type="ECO:0008006" key="15">
    <source>
        <dbReference type="Google" id="ProtNLM"/>
    </source>
</evidence>
<proteinExistence type="inferred from homology"/>
<dbReference type="PANTHER" id="PTHR24282">
    <property type="entry name" value="CYTOCHROME P450 FAMILY MEMBER"/>
    <property type="match status" value="1"/>
</dbReference>
<keyword evidence="4" id="KW-0812">Transmembrane</keyword>
<keyword evidence="9" id="KW-0503">Monooxygenase</keyword>
<dbReference type="GO" id="GO:0016020">
    <property type="term" value="C:membrane"/>
    <property type="evidence" value="ECO:0007669"/>
    <property type="project" value="UniProtKB-SubCell"/>
</dbReference>
<evidence type="ECO:0000313" key="14">
    <source>
        <dbReference type="Proteomes" id="UP000324897"/>
    </source>
</evidence>
<keyword evidence="3 11" id="KW-0349">Heme</keyword>
<dbReference type="InterPro" id="IPR001128">
    <property type="entry name" value="Cyt_P450"/>
</dbReference>
<dbReference type="PRINTS" id="PR00385">
    <property type="entry name" value="P450"/>
</dbReference>
<dbReference type="AlphaFoldDB" id="A0A5J9VQ02"/>
<dbReference type="GO" id="GO:0010268">
    <property type="term" value="P:brassinosteroid homeostasis"/>
    <property type="evidence" value="ECO:0007669"/>
    <property type="project" value="UniProtKB-ARBA"/>
</dbReference>
<evidence type="ECO:0000313" key="13">
    <source>
        <dbReference type="EMBL" id="TVU37606.1"/>
    </source>
</evidence>
<dbReference type="OrthoDB" id="1470350at2759"/>
<comment type="subcellular location">
    <subcellularLocation>
        <location evidence="1">Membrane</location>
        <topology evidence="1">Single-pass membrane protein</topology>
    </subcellularLocation>
</comment>
<dbReference type="InterPro" id="IPR036396">
    <property type="entry name" value="Cyt_P450_sf"/>
</dbReference>
<evidence type="ECO:0000256" key="5">
    <source>
        <dbReference type="ARBA" id="ARBA00022723"/>
    </source>
</evidence>
<comment type="caution">
    <text evidence="13">The sequence shown here is derived from an EMBL/GenBank/DDBJ whole genome shotgun (WGS) entry which is preliminary data.</text>
</comment>
<evidence type="ECO:0000256" key="1">
    <source>
        <dbReference type="ARBA" id="ARBA00004167"/>
    </source>
</evidence>
<dbReference type="InterPro" id="IPR017972">
    <property type="entry name" value="Cyt_P450_CS"/>
</dbReference>
<dbReference type="GO" id="GO:0016705">
    <property type="term" value="F:oxidoreductase activity, acting on paired donors, with incorporation or reduction of molecular oxygen"/>
    <property type="evidence" value="ECO:0007669"/>
    <property type="project" value="InterPro"/>
</dbReference>
<dbReference type="InterPro" id="IPR050665">
    <property type="entry name" value="Cytochrome_P450_Monooxygen"/>
</dbReference>
<comment type="cofactor">
    <cofactor evidence="11">
        <name>heme</name>
        <dbReference type="ChEBI" id="CHEBI:30413"/>
    </cofactor>
</comment>
<dbReference type="EMBL" id="RWGY01000007">
    <property type="protein sequence ID" value="TVU37606.1"/>
    <property type="molecule type" value="Genomic_DNA"/>
</dbReference>